<feature type="region of interest" description="Disordered" evidence="1">
    <location>
        <begin position="45"/>
        <end position="91"/>
    </location>
</feature>
<proteinExistence type="predicted"/>
<keyword evidence="2" id="KW-0812">Transmembrane</keyword>
<feature type="transmembrane region" description="Helical" evidence="2">
    <location>
        <begin position="21"/>
        <end position="41"/>
    </location>
</feature>
<evidence type="ECO:0000256" key="1">
    <source>
        <dbReference type="SAM" id="MobiDB-lite"/>
    </source>
</evidence>
<accession>A0A6J6BX75</accession>
<name>A0A6J6BX75_9ZZZZ</name>
<evidence type="ECO:0000256" key="2">
    <source>
        <dbReference type="SAM" id="Phobius"/>
    </source>
</evidence>
<reference evidence="3" key="1">
    <citation type="submission" date="2020-05" db="EMBL/GenBank/DDBJ databases">
        <authorList>
            <person name="Chiriac C."/>
            <person name="Salcher M."/>
            <person name="Ghai R."/>
            <person name="Kavagutti S V."/>
        </authorList>
    </citation>
    <scope>NUCLEOTIDE SEQUENCE</scope>
</reference>
<sequence length="250" mass="26847">MANSRSRAKERKKKKQSSSKAPVIFLCLLIAAAGAFVFLQITESTSDNGSTDSLAPTTSPTNTEPPSQSVPVTTATPATDPSNLGKPVTIHSDDLGDLEIDQLIDEWAQVDPPMVPENIAQVDPSLVEGDYITGDLPDGFYVGYFVSAIDENDQGFTFDIRNSVDDPIPVPDGQQFYPALIDSLLFVSLPIVESEKNTAISAAKYFELANSGRVLVDIPKTDLIAQITDEYMLLTIVDGAVLAIEGIHSS</sequence>
<gene>
    <name evidence="3" type="ORF">UFOPK1421_00807</name>
</gene>
<feature type="compositionally biased region" description="Low complexity" evidence="1">
    <location>
        <begin position="56"/>
        <end position="79"/>
    </location>
</feature>
<keyword evidence="2" id="KW-0472">Membrane</keyword>
<feature type="compositionally biased region" description="Polar residues" evidence="1">
    <location>
        <begin position="45"/>
        <end position="55"/>
    </location>
</feature>
<dbReference type="EMBL" id="CAEZSL010000076">
    <property type="protein sequence ID" value="CAB4543780.1"/>
    <property type="molecule type" value="Genomic_DNA"/>
</dbReference>
<evidence type="ECO:0000313" key="3">
    <source>
        <dbReference type="EMBL" id="CAB4543780.1"/>
    </source>
</evidence>
<organism evidence="3">
    <name type="scientific">freshwater metagenome</name>
    <dbReference type="NCBI Taxonomy" id="449393"/>
    <lineage>
        <taxon>unclassified sequences</taxon>
        <taxon>metagenomes</taxon>
        <taxon>ecological metagenomes</taxon>
    </lineage>
</organism>
<keyword evidence="2" id="KW-1133">Transmembrane helix</keyword>
<protein>
    <submittedName>
        <fullName evidence="3">Unannotated protein</fullName>
    </submittedName>
</protein>
<dbReference type="AlphaFoldDB" id="A0A6J6BX75"/>